<name>A0AAJ4TJH5_PRORE</name>
<evidence type="ECO:0000313" key="1">
    <source>
        <dbReference type="EMBL" id="QWQ21931.2"/>
    </source>
</evidence>
<protein>
    <submittedName>
        <fullName evidence="1">Uncharacterized protein</fullName>
    </submittedName>
</protein>
<proteinExistence type="predicted"/>
<dbReference type="Proteomes" id="UP000682358">
    <property type="component" value="Chromosome"/>
</dbReference>
<sequence length="95" mass="11166">MKDNKLELFFSSPMEYENLTLEVQLNWERVAEINQDKGVDNLEIELFGSDLSHGFTAKMPLDDLISILIEARDTLKKQWIFTEWVKILALHRDLN</sequence>
<evidence type="ECO:0000313" key="2">
    <source>
        <dbReference type="Proteomes" id="UP000682358"/>
    </source>
</evidence>
<dbReference type="EMBL" id="CP076405">
    <property type="protein sequence ID" value="QWQ21931.2"/>
    <property type="molecule type" value="Genomic_DNA"/>
</dbReference>
<accession>A0AAJ4TJH5</accession>
<gene>
    <name evidence="1" type="ORF">KOF27_06265</name>
</gene>
<organism evidence="1 2">
    <name type="scientific">Providencia rettgeri</name>
    <dbReference type="NCBI Taxonomy" id="587"/>
    <lineage>
        <taxon>Bacteria</taxon>
        <taxon>Pseudomonadati</taxon>
        <taxon>Pseudomonadota</taxon>
        <taxon>Gammaproteobacteria</taxon>
        <taxon>Enterobacterales</taxon>
        <taxon>Morganellaceae</taxon>
        <taxon>Providencia</taxon>
    </lineage>
</organism>
<reference evidence="1" key="1">
    <citation type="submission" date="2021-06" db="EMBL/GenBank/DDBJ databases">
        <title>Emergence of genetically related NDM-1-producing Providencia rettgeri strains in Argentina.</title>
        <authorList>
            <person name="Pasteran F."/>
            <person name="Meo A."/>
            <person name="Gomez S."/>
            <person name="Derdoy L."/>
            <person name="Albronoz E."/>
            <person name="Faccone D."/>
            <person name="Guerriero L."/>
            <person name="Archuby D."/>
            <person name="Tarzia A."/>
            <person name="Lopez M."/>
            <person name="Corso A."/>
        </authorList>
    </citation>
    <scope>NUCLEOTIDE SEQUENCE</scope>
    <source>
        <strain evidence="1">PreM15628</strain>
    </source>
</reference>
<dbReference type="AlphaFoldDB" id="A0AAJ4TJH5"/>